<dbReference type="EMBL" id="MFYX01000160">
    <property type="protein sequence ID" value="OGJ99749.1"/>
    <property type="molecule type" value="Genomic_DNA"/>
</dbReference>
<dbReference type="InterPro" id="IPR013783">
    <property type="entry name" value="Ig-like_fold"/>
</dbReference>
<evidence type="ECO:0000313" key="2">
    <source>
        <dbReference type="EMBL" id="OGJ99749.1"/>
    </source>
</evidence>
<dbReference type="AlphaFoldDB" id="A0A1F7EZC7"/>
<organism evidence="2 3">
    <name type="scientific">Candidatus Raymondbacteria bacterium RIFOXYD12_FULL_49_13</name>
    <dbReference type="NCBI Taxonomy" id="1817890"/>
    <lineage>
        <taxon>Bacteria</taxon>
        <taxon>Raymondiibacteriota</taxon>
    </lineage>
</organism>
<dbReference type="InterPro" id="IPR025965">
    <property type="entry name" value="FlgD/Vpr_Ig-like"/>
</dbReference>
<dbReference type="InterPro" id="IPR026444">
    <property type="entry name" value="Secre_tail"/>
</dbReference>
<evidence type="ECO:0000259" key="1">
    <source>
        <dbReference type="Pfam" id="PF13860"/>
    </source>
</evidence>
<name>A0A1F7EZC7_UNCRA</name>
<dbReference type="Proteomes" id="UP000179243">
    <property type="component" value="Unassembled WGS sequence"/>
</dbReference>
<proteinExistence type="predicted"/>
<dbReference type="Pfam" id="PF13860">
    <property type="entry name" value="FlgD_ig"/>
    <property type="match status" value="1"/>
</dbReference>
<gene>
    <name evidence="2" type="ORF">A2519_12460</name>
</gene>
<dbReference type="Gene3D" id="2.60.40.4070">
    <property type="match status" value="1"/>
</dbReference>
<feature type="domain" description="FlgD/Vpr Ig-like" evidence="1">
    <location>
        <begin position="188"/>
        <end position="250"/>
    </location>
</feature>
<comment type="caution">
    <text evidence="2">The sequence shown here is derived from an EMBL/GenBank/DDBJ whole genome shotgun (WGS) entry which is preliminary data.</text>
</comment>
<protein>
    <recommendedName>
        <fullName evidence="1">FlgD/Vpr Ig-like domain-containing protein</fullName>
    </recommendedName>
</protein>
<accession>A0A1F7EZC7</accession>
<reference evidence="2 3" key="1">
    <citation type="journal article" date="2016" name="Nat. Commun.">
        <title>Thousands of microbial genomes shed light on interconnected biogeochemical processes in an aquifer system.</title>
        <authorList>
            <person name="Anantharaman K."/>
            <person name="Brown C.T."/>
            <person name="Hug L.A."/>
            <person name="Sharon I."/>
            <person name="Castelle C.J."/>
            <person name="Probst A.J."/>
            <person name="Thomas B.C."/>
            <person name="Singh A."/>
            <person name="Wilkins M.J."/>
            <person name="Karaoz U."/>
            <person name="Brodie E.L."/>
            <person name="Williams K.H."/>
            <person name="Hubbard S.S."/>
            <person name="Banfield J.F."/>
        </authorList>
    </citation>
    <scope>NUCLEOTIDE SEQUENCE [LARGE SCALE GENOMIC DNA]</scope>
</reference>
<sequence>MTWHPVRSGGIYTIQVDTSASFSTSFIVQQTTDTTFVPLINLPIDTIHWRVRCNSGIWSQKDVFIIQNDSVPLIIPITPDTLLAGSSPVFRWCSAVGATNYRIEIDSCGAILTPYTISFVADTFFSLLTTLKSGRYSWKVSADVNFNRYSITDTFWIVPSSAAEWNKNTLPKVFALHANLPNPFNPSTTIQYDLPENCVVELTVFNAQGRLVRRLVTRAMPAGYHRVEWDGRAQDNTAQPSGVYFYRIRAAGVGDNRTLYSLTKKMVMVQ</sequence>
<evidence type="ECO:0000313" key="3">
    <source>
        <dbReference type="Proteomes" id="UP000179243"/>
    </source>
</evidence>
<dbReference type="Gene3D" id="2.60.40.10">
    <property type="entry name" value="Immunoglobulins"/>
    <property type="match status" value="1"/>
</dbReference>
<dbReference type="NCBIfam" id="TIGR04183">
    <property type="entry name" value="Por_Secre_tail"/>
    <property type="match status" value="1"/>
</dbReference>